<accession>A0A0R3PAY0</accession>
<evidence type="ECO:0000313" key="4">
    <source>
        <dbReference type="Proteomes" id="UP000267027"/>
    </source>
</evidence>
<dbReference type="GO" id="GO:0006508">
    <property type="term" value="P:proteolysis"/>
    <property type="evidence" value="ECO:0007669"/>
    <property type="project" value="InterPro"/>
</dbReference>
<dbReference type="WBParaSite" id="ACOC_0000078001-mRNA-1">
    <property type="protein sequence ID" value="ACOC_0000078001-mRNA-1"/>
    <property type="gene ID" value="ACOC_0000078001"/>
</dbReference>
<dbReference type="AlphaFoldDB" id="A0A0R3PAY0"/>
<dbReference type="Proteomes" id="UP000267027">
    <property type="component" value="Unassembled WGS sequence"/>
</dbReference>
<reference evidence="5" key="1">
    <citation type="submission" date="2017-02" db="UniProtKB">
        <authorList>
            <consortium name="WormBaseParasite"/>
        </authorList>
    </citation>
    <scope>IDENTIFICATION</scope>
</reference>
<proteinExistence type="inferred from homology"/>
<comment type="similarity">
    <text evidence="1">Belongs to the peptidase A1 family.</text>
</comment>
<dbReference type="InterPro" id="IPR001461">
    <property type="entry name" value="Aspartic_peptidase_A1"/>
</dbReference>
<dbReference type="Gene3D" id="2.40.70.10">
    <property type="entry name" value="Acid Proteases"/>
    <property type="match status" value="1"/>
</dbReference>
<protein>
    <submittedName>
        <fullName evidence="5">Peptidase A1 domain-containing protein</fullName>
    </submittedName>
</protein>
<reference evidence="3 4" key="2">
    <citation type="submission" date="2018-11" db="EMBL/GenBank/DDBJ databases">
        <authorList>
            <consortium name="Pathogen Informatics"/>
        </authorList>
    </citation>
    <scope>NUCLEOTIDE SEQUENCE [LARGE SCALE GENOMIC DNA]</scope>
    <source>
        <strain evidence="3 4">Costa Rica</strain>
    </source>
</reference>
<organism evidence="5">
    <name type="scientific">Angiostrongylus costaricensis</name>
    <name type="common">Nematode worm</name>
    <dbReference type="NCBI Taxonomy" id="334426"/>
    <lineage>
        <taxon>Eukaryota</taxon>
        <taxon>Metazoa</taxon>
        <taxon>Ecdysozoa</taxon>
        <taxon>Nematoda</taxon>
        <taxon>Chromadorea</taxon>
        <taxon>Rhabditida</taxon>
        <taxon>Rhabditina</taxon>
        <taxon>Rhabditomorpha</taxon>
        <taxon>Strongyloidea</taxon>
        <taxon>Metastrongylidae</taxon>
        <taxon>Angiostrongylus</taxon>
    </lineage>
</organism>
<dbReference type="GO" id="GO:0004190">
    <property type="term" value="F:aspartic-type endopeptidase activity"/>
    <property type="evidence" value="ECO:0007669"/>
    <property type="project" value="InterPro"/>
</dbReference>
<dbReference type="STRING" id="334426.A0A0R3PAY0"/>
<dbReference type="InterPro" id="IPR021109">
    <property type="entry name" value="Peptidase_aspartic_dom_sf"/>
</dbReference>
<gene>
    <name evidence="3" type="ORF">ACOC_LOCUS781</name>
</gene>
<sequence>MPLTLSGKLTTSHSRKKYIDSLLLKINQQAVSSTGTSWIGAPTEIIEAVANQTRAYYDSLNKFYTVDCSTMKSQPDLMFTINNVKYNIPPEEYVLDIGVGDGQASAPPQTQNLLVVNSR</sequence>
<dbReference type="OrthoDB" id="5790032at2759"/>
<evidence type="ECO:0000259" key="2">
    <source>
        <dbReference type="PROSITE" id="PS51767"/>
    </source>
</evidence>
<dbReference type="Pfam" id="PF00026">
    <property type="entry name" value="Asp"/>
    <property type="match status" value="1"/>
</dbReference>
<keyword evidence="4" id="KW-1185">Reference proteome</keyword>
<dbReference type="PANTHER" id="PTHR47966">
    <property type="entry name" value="BETA-SITE APP-CLEAVING ENZYME, ISOFORM A-RELATED"/>
    <property type="match status" value="1"/>
</dbReference>
<dbReference type="SUPFAM" id="SSF50630">
    <property type="entry name" value="Acid proteases"/>
    <property type="match status" value="1"/>
</dbReference>
<dbReference type="InterPro" id="IPR033121">
    <property type="entry name" value="PEPTIDASE_A1"/>
</dbReference>
<dbReference type="PANTHER" id="PTHR47966:SF8">
    <property type="entry name" value="ASPARTIC PROTEASE 1-RELATED"/>
    <property type="match status" value="1"/>
</dbReference>
<evidence type="ECO:0000313" key="5">
    <source>
        <dbReference type="WBParaSite" id="ACOC_0000078001-mRNA-1"/>
    </source>
</evidence>
<dbReference type="PROSITE" id="PS51767">
    <property type="entry name" value="PEPTIDASE_A1"/>
    <property type="match status" value="1"/>
</dbReference>
<dbReference type="GO" id="GO:0005764">
    <property type="term" value="C:lysosome"/>
    <property type="evidence" value="ECO:0007669"/>
    <property type="project" value="TreeGrafter"/>
</dbReference>
<dbReference type="EMBL" id="UYYA01000091">
    <property type="protein sequence ID" value="VDM52366.1"/>
    <property type="molecule type" value="Genomic_DNA"/>
</dbReference>
<feature type="domain" description="Peptidase A1" evidence="2">
    <location>
        <begin position="1"/>
        <end position="119"/>
    </location>
</feature>
<evidence type="ECO:0000256" key="1">
    <source>
        <dbReference type="ARBA" id="ARBA00007447"/>
    </source>
</evidence>
<evidence type="ECO:0000313" key="3">
    <source>
        <dbReference type="EMBL" id="VDM52366.1"/>
    </source>
</evidence>
<name>A0A0R3PAY0_ANGCS</name>